<dbReference type="InterPro" id="IPR001563">
    <property type="entry name" value="Peptidase_S10"/>
</dbReference>
<protein>
    <recommendedName>
        <fullName evidence="15">Serine carboxypeptidase-like 18</fullName>
    </recommendedName>
</protein>
<evidence type="ECO:0000256" key="10">
    <source>
        <dbReference type="ARBA" id="ARBA00023242"/>
    </source>
</evidence>
<evidence type="ECO:0000256" key="8">
    <source>
        <dbReference type="ARBA" id="ARBA00022821"/>
    </source>
</evidence>
<dbReference type="InterPro" id="IPR044603">
    <property type="entry name" value="SAG101-like"/>
</dbReference>
<comment type="subcellular location">
    <subcellularLocation>
        <location evidence="2">Cytoplasm</location>
    </subcellularLocation>
    <subcellularLocation>
        <location evidence="1">Nucleus</location>
    </subcellularLocation>
</comment>
<dbReference type="GO" id="GO:0006508">
    <property type="term" value="P:proteolysis"/>
    <property type="evidence" value="ECO:0007669"/>
    <property type="project" value="UniProtKB-KW"/>
</dbReference>
<dbReference type="PANTHER" id="PTHR46898:SF3">
    <property type="entry name" value="FUNGAL LIPASE-LIKE DOMAIN-CONTAINING PROTEIN"/>
    <property type="match status" value="1"/>
</dbReference>
<dbReference type="OrthoDB" id="438440at2759"/>
<comment type="similarity">
    <text evidence="3">Belongs to the peptidase S10 family.</text>
</comment>
<dbReference type="SUPFAM" id="SSF53474">
    <property type="entry name" value="alpha/beta-Hydrolases"/>
    <property type="match status" value="3"/>
</dbReference>
<evidence type="ECO:0008006" key="15">
    <source>
        <dbReference type="Google" id="ProtNLM"/>
    </source>
</evidence>
<dbReference type="Pfam" id="PF00450">
    <property type="entry name" value="Peptidase_S10"/>
    <property type="match status" value="2"/>
</dbReference>
<gene>
    <name evidence="13" type="ORF">SADUNF_Sadunf16G0174700</name>
</gene>
<name>A0A835MQI8_9ROSI</name>
<evidence type="ECO:0000256" key="1">
    <source>
        <dbReference type="ARBA" id="ARBA00004123"/>
    </source>
</evidence>
<evidence type="ECO:0000256" key="5">
    <source>
        <dbReference type="ARBA" id="ARBA00022645"/>
    </source>
</evidence>
<feature type="domain" description="Fungal lipase-type" evidence="11">
    <location>
        <begin position="132"/>
        <end position="215"/>
    </location>
</feature>
<dbReference type="GO" id="GO:0052689">
    <property type="term" value="F:carboxylic ester hydrolase activity"/>
    <property type="evidence" value="ECO:0007669"/>
    <property type="project" value="InterPro"/>
</dbReference>
<dbReference type="Pfam" id="PF01764">
    <property type="entry name" value="Lipase_3"/>
    <property type="match status" value="1"/>
</dbReference>
<keyword evidence="7" id="KW-0378">Hydrolase</keyword>
<reference evidence="13 14" key="1">
    <citation type="submission" date="2020-10" db="EMBL/GenBank/DDBJ databases">
        <title>Plant Genome Project.</title>
        <authorList>
            <person name="Zhang R.-G."/>
        </authorList>
    </citation>
    <scope>NUCLEOTIDE SEQUENCE [LARGE SCALE GENOMIC DNA]</scope>
    <source>
        <strain evidence="13">FAFU-HL-1</strain>
        <tissue evidence="13">Leaf</tissue>
    </source>
</reference>
<evidence type="ECO:0000256" key="9">
    <source>
        <dbReference type="ARBA" id="ARBA00023180"/>
    </source>
</evidence>
<evidence type="ECO:0000313" key="13">
    <source>
        <dbReference type="EMBL" id="KAF9665918.1"/>
    </source>
</evidence>
<evidence type="ECO:0000259" key="12">
    <source>
        <dbReference type="Pfam" id="PF18117"/>
    </source>
</evidence>
<keyword evidence="6" id="KW-0645">Protease</keyword>
<dbReference type="InterPro" id="IPR029058">
    <property type="entry name" value="AB_hydrolase_fold"/>
</dbReference>
<accession>A0A835MQI8</accession>
<dbReference type="Pfam" id="PF18117">
    <property type="entry name" value="EDS1_EP"/>
    <property type="match status" value="1"/>
</dbReference>
<keyword evidence="8" id="KW-0611">Plant defense</keyword>
<evidence type="ECO:0000256" key="2">
    <source>
        <dbReference type="ARBA" id="ARBA00004496"/>
    </source>
</evidence>
<dbReference type="GO" id="GO:0005634">
    <property type="term" value="C:nucleus"/>
    <property type="evidence" value="ECO:0007669"/>
    <property type="project" value="UniProtKB-SubCell"/>
</dbReference>
<dbReference type="PRINTS" id="PR00724">
    <property type="entry name" value="CRBOXYPTASEC"/>
</dbReference>
<evidence type="ECO:0000256" key="4">
    <source>
        <dbReference type="ARBA" id="ARBA00022490"/>
    </source>
</evidence>
<comment type="caution">
    <text evidence="13">The sequence shown here is derived from an EMBL/GenBank/DDBJ whole genome shotgun (WGS) entry which is preliminary data.</text>
</comment>
<evidence type="ECO:0000256" key="6">
    <source>
        <dbReference type="ARBA" id="ARBA00022670"/>
    </source>
</evidence>
<proteinExistence type="inferred from homology"/>
<dbReference type="Proteomes" id="UP000657918">
    <property type="component" value="Chromosome 16"/>
</dbReference>
<organism evidence="13 14">
    <name type="scientific">Salix dunnii</name>
    <dbReference type="NCBI Taxonomy" id="1413687"/>
    <lineage>
        <taxon>Eukaryota</taxon>
        <taxon>Viridiplantae</taxon>
        <taxon>Streptophyta</taxon>
        <taxon>Embryophyta</taxon>
        <taxon>Tracheophyta</taxon>
        <taxon>Spermatophyta</taxon>
        <taxon>Magnoliopsida</taxon>
        <taxon>eudicotyledons</taxon>
        <taxon>Gunneridae</taxon>
        <taxon>Pentapetalae</taxon>
        <taxon>rosids</taxon>
        <taxon>fabids</taxon>
        <taxon>Malpighiales</taxon>
        <taxon>Salicaceae</taxon>
        <taxon>Saliceae</taxon>
        <taxon>Salix</taxon>
    </lineage>
</organism>
<keyword evidence="10" id="KW-0539">Nucleus</keyword>
<dbReference type="InterPro" id="IPR041266">
    <property type="entry name" value="EDS1_EP"/>
</dbReference>
<dbReference type="PANTHER" id="PTHR46898">
    <property type="entry name" value="SENESCENCE-ASSOCIATED CARBOXYLESTERASE 101"/>
    <property type="match status" value="1"/>
</dbReference>
<evidence type="ECO:0000313" key="14">
    <source>
        <dbReference type="Proteomes" id="UP000657918"/>
    </source>
</evidence>
<keyword evidence="5" id="KW-0121">Carboxypeptidase</keyword>
<dbReference type="GO" id="GO:0005737">
    <property type="term" value="C:cytoplasm"/>
    <property type="evidence" value="ECO:0007669"/>
    <property type="project" value="UniProtKB-SubCell"/>
</dbReference>
<evidence type="ECO:0000259" key="11">
    <source>
        <dbReference type="Pfam" id="PF01764"/>
    </source>
</evidence>
<feature type="domain" description="EDS1 EP" evidence="12">
    <location>
        <begin position="345"/>
        <end position="529"/>
    </location>
</feature>
<dbReference type="GO" id="GO:0004185">
    <property type="term" value="F:serine-type carboxypeptidase activity"/>
    <property type="evidence" value="ECO:0007669"/>
    <property type="project" value="InterPro"/>
</dbReference>
<keyword evidence="9" id="KW-0325">Glycoprotein</keyword>
<dbReference type="GO" id="GO:0006629">
    <property type="term" value="P:lipid metabolic process"/>
    <property type="evidence" value="ECO:0007669"/>
    <property type="project" value="InterPro"/>
</dbReference>
<evidence type="ECO:0000256" key="7">
    <source>
        <dbReference type="ARBA" id="ARBA00022801"/>
    </source>
</evidence>
<dbReference type="GO" id="GO:0006952">
    <property type="term" value="P:defense response"/>
    <property type="evidence" value="ECO:0007669"/>
    <property type="project" value="UniProtKB-KW"/>
</dbReference>
<dbReference type="PROSITE" id="PS00560">
    <property type="entry name" value="CARBOXYPEPT_SER_HIS"/>
    <property type="match status" value="1"/>
</dbReference>
<dbReference type="EMBL" id="JADGMS010000016">
    <property type="protein sequence ID" value="KAF9665918.1"/>
    <property type="molecule type" value="Genomic_DNA"/>
</dbReference>
<evidence type="ECO:0000256" key="3">
    <source>
        <dbReference type="ARBA" id="ARBA00009431"/>
    </source>
</evidence>
<sequence>MTEFPQFISGLDLASLVVNAGLLQLSCGAIKDLHAETNRNPEFSVRHKLVSQSNCTIIAFATPALSAKDPVLQGGDLVSSSALKEQGFPLFESLCSIGNPSFSVHGPAITLFKAYFQELCLLKDQTPDSKSGEKQAQLIVTGHSLGGSIASLFTLWLLDNIKQTSLGNKLPLCFTFGSPLLGDQGLQRAISDRSKWCSRFLHVAANKDLFPRISITSQSNPQCKPFGTFFFCSELRCNCVDDPEVVSRLLESTVSSASAEEMGIDDYSGIVNSLKSRLILREDSQLGQPVLPPLRLGIILQLKAAGVEITAEVTKLESHENRIAQQMKGIGRIKKLNAVKINMACLEWYKKECKTKGKGYYDSYKSQCSRIDIEATKFKKILTHYWRKLVEDAERKPQKEGAFMRETWLYAGTNYRRMVEPLDIAEYYRREEKRDYQTNGRSKHYILLEQWQKEHAEKLAGPPNDKKKQNVAGNLTEDSCFWMNVEEALISCKQLKGGSTSEKQSAREFLNMFEQYVMDQINNYAMKGELEAVSCHHRNVSIQLRNTHYHFNNMMLFYVFTLLLLSNIAASKSIINSLPGFDGSLPFVLETGGGGQPVFALNPYSWTKIANVIFVDAPVGTGFSYSTTLEGYDVSDTLSAAQTYEFLRKWLVDHPEFLKNPLYVAGDSYSGIVAPIIVQEISEGNEVGQQPKMNLKGYVLGNPVTDDEIDTNSIVPFAHLKALISDELYESFMKNCKGEYLNPDQSDASCMEDILAIKECIGKIFTRQILEPLCKTMSPKPMALKWDPRFLIADDNDILLSSPHVPRPWCRSYNYVYIYKWANDETVRDALHIRKGTKKRWERCNKTMAYSSNVKSSVDYHRNLTKKPYRALIYSGDHDMNIPYIGTHEWIESLNLTIKFDWEPWFVDGQIAGYTMLYAYNALDYITYDLRFATVKDGNKGAKQGLENRDGSKVLPFEFVALKACLEAACSCLESEVKHMQFLGGYAKTLEREAHPALDKTEFIDHIPRNRSASVSPRWKKMGRKSYGFEFGKMIRGWGSRGRIKLYPAITEMSAIKLRNTHYHFNIMMLFNVFTLLLLSNVAASKSIINSLPGFDGNLPFVLETGYIGVGELEAVQLFYYFIASERSPEDDPLLLWLTGGPGCSALSGLVYEIGPLAVDYAKSPGGGQPVFALNPYSWTKIANIIFVDAPAGTGFSYSTTLEGYDVSDSLSAAQTYEFLRRWLVDHPEFLTNPLYVAGDSYSGIVAPIIVQEISDGNEVGQQPKMNLKGYVLGNPVTDYEIDTNSIVPFAHLKALISDELYESFMKNCKGEYLNPDQSNASCMEDILAIKKCIGKLYTAQILEPLCKLISAKPMAMKWDPRFLIADDSDILLSSPHVPRPWCRSYNYVYIYKWANDETVRDALHIRKGTKKLWKRCNKTMAYSSNVKSSVDYHRNLTKKPYRALIYSGDHDMTIPYIGTNEWIESLNLTIKLDWEPWFVDGQVAGYTVLYAYNALDYVTYDLTFATVKGGGHTAPEYKPKQCLAMTDRWFDYFPL</sequence>
<dbReference type="InterPro" id="IPR002921">
    <property type="entry name" value="Fungal_lipase-type"/>
</dbReference>
<keyword evidence="14" id="KW-1185">Reference proteome</keyword>
<dbReference type="InterPro" id="IPR033124">
    <property type="entry name" value="Ser_caboxypep_his_AS"/>
</dbReference>
<keyword evidence="4" id="KW-0963">Cytoplasm</keyword>
<dbReference type="FunFam" id="3.40.50.1820:FF:000072">
    <property type="entry name" value="Serine carboxypeptidase-like 19"/>
    <property type="match status" value="1"/>
</dbReference>
<dbReference type="Gene3D" id="3.40.50.1820">
    <property type="entry name" value="alpha/beta hydrolase"/>
    <property type="match status" value="3"/>
</dbReference>